<reference evidence="2" key="1">
    <citation type="submission" date="2020-04" db="EMBL/GenBank/DDBJ databases">
        <authorList>
            <person name="Chiriac C."/>
            <person name="Salcher M."/>
            <person name="Ghai R."/>
            <person name="Kavagutti S V."/>
        </authorList>
    </citation>
    <scope>NUCLEOTIDE SEQUENCE</scope>
</reference>
<sequence>MGKESQQVKKILYNYVSENLPYGIISGGDLTDAGPFRSTARNKDGGKLTAAQLTRAMEKEFQYTREIVDNLSPYADWTAFIRGNHEFRYERVARENELFKNSLSYETYKKEWAPEVKYHVKDYDLGQEFHLGRAKFIHGRYYGKNHLRQHYDTHGPNTYYWHTHERSEISCKKNTFTNAPIVATLGCGEKILPDWMNGAPHNWVNCFQQWYFEPDGTYQMYNIIVEKGRAIGPDGKIYKP</sequence>
<dbReference type="EMBL" id="LR796415">
    <property type="protein sequence ID" value="CAB4142691.1"/>
    <property type="molecule type" value="Genomic_DNA"/>
</dbReference>
<evidence type="ECO:0000259" key="1">
    <source>
        <dbReference type="Pfam" id="PF00149"/>
    </source>
</evidence>
<dbReference type="GO" id="GO:0016787">
    <property type="term" value="F:hydrolase activity"/>
    <property type="evidence" value="ECO:0007669"/>
    <property type="project" value="InterPro"/>
</dbReference>
<name>A0A6J5M9A2_9CAUD</name>
<evidence type="ECO:0000313" key="2">
    <source>
        <dbReference type="EMBL" id="CAB4142691.1"/>
    </source>
</evidence>
<protein>
    <submittedName>
        <fullName evidence="2">Calcineurin-like phosphoesterase domain, ApaH type</fullName>
    </submittedName>
</protein>
<dbReference type="InterPro" id="IPR004843">
    <property type="entry name" value="Calcineurin-like_PHP"/>
</dbReference>
<dbReference type="Pfam" id="PF00149">
    <property type="entry name" value="Metallophos"/>
    <property type="match status" value="1"/>
</dbReference>
<organism evidence="2">
    <name type="scientific">uncultured Caudovirales phage</name>
    <dbReference type="NCBI Taxonomy" id="2100421"/>
    <lineage>
        <taxon>Viruses</taxon>
        <taxon>Duplodnaviria</taxon>
        <taxon>Heunggongvirae</taxon>
        <taxon>Uroviricota</taxon>
        <taxon>Caudoviricetes</taxon>
        <taxon>Peduoviridae</taxon>
        <taxon>Maltschvirus</taxon>
        <taxon>Maltschvirus maltsch</taxon>
    </lineage>
</organism>
<proteinExistence type="predicted"/>
<feature type="domain" description="Calcineurin-like phosphoesterase" evidence="1">
    <location>
        <begin position="12"/>
        <end position="142"/>
    </location>
</feature>
<dbReference type="InterPro" id="IPR029052">
    <property type="entry name" value="Metallo-depent_PP-like"/>
</dbReference>
<gene>
    <name evidence="2" type="ORF">UFOVP434_30</name>
</gene>
<dbReference type="SUPFAM" id="SSF56300">
    <property type="entry name" value="Metallo-dependent phosphatases"/>
    <property type="match status" value="1"/>
</dbReference>
<accession>A0A6J5M9A2</accession>